<protein>
    <submittedName>
        <fullName evidence="1">Uncharacterized protein</fullName>
    </submittedName>
</protein>
<evidence type="ECO:0000313" key="1">
    <source>
        <dbReference type="EMBL" id="JAH42649.1"/>
    </source>
</evidence>
<accession>A0A0E9SMP4</accession>
<reference evidence="1" key="2">
    <citation type="journal article" date="2015" name="Fish Shellfish Immunol.">
        <title>Early steps in the European eel (Anguilla anguilla)-Vibrio vulnificus interaction in the gills: Role of the RtxA13 toxin.</title>
        <authorList>
            <person name="Callol A."/>
            <person name="Pajuelo D."/>
            <person name="Ebbesson L."/>
            <person name="Teles M."/>
            <person name="MacKenzie S."/>
            <person name="Amaro C."/>
        </authorList>
    </citation>
    <scope>NUCLEOTIDE SEQUENCE</scope>
</reference>
<proteinExistence type="predicted"/>
<name>A0A0E9SMP4_ANGAN</name>
<sequence length="26" mass="3076">MTLSRNLQLLFNNLKAILQYLTSKDH</sequence>
<reference evidence="1" key="1">
    <citation type="submission" date="2014-11" db="EMBL/GenBank/DDBJ databases">
        <authorList>
            <person name="Amaro Gonzalez C."/>
        </authorList>
    </citation>
    <scope>NUCLEOTIDE SEQUENCE</scope>
</reference>
<organism evidence="1">
    <name type="scientific">Anguilla anguilla</name>
    <name type="common">European freshwater eel</name>
    <name type="synonym">Muraena anguilla</name>
    <dbReference type="NCBI Taxonomy" id="7936"/>
    <lineage>
        <taxon>Eukaryota</taxon>
        <taxon>Metazoa</taxon>
        <taxon>Chordata</taxon>
        <taxon>Craniata</taxon>
        <taxon>Vertebrata</taxon>
        <taxon>Euteleostomi</taxon>
        <taxon>Actinopterygii</taxon>
        <taxon>Neopterygii</taxon>
        <taxon>Teleostei</taxon>
        <taxon>Anguilliformes</taxon>
        <taxon>Anguillidae</taxon>
        <taxon>Anguilla</taxon>
    </lineage>
</organism>
<dbReference type="EMBL" id="GBXM01065928">
    <property type="protein sequence ID" value="JAH42649.1"/>
    <property type="molecule type" value="Transcribed_RNA"/>
</dbReference>
<dbReference type="AlphaFoldDB" id="A0A0E9SMP4"/>